<organism evidence="2 3">
    <name type="scientific">Cyanidioschyzon merolae (strain NIES-3377 / 10D)</name>
    <name type="common">Unicellular red alga</name>
    <dbReference type="NCBI Taxonomy" id="280699"/>
    <lineage>
        <taxon>Eukaryota</taxon>
        <taxon>Rhodophyta</taxon>
        <taxon>Bangiophyceae</taxon>
        <taxon>Cyanidiales</taxon>
        <taxon>Cyanidiaceae</taxon>
        <taxon>Cyanidioschyzon</taxon>
    </lineage>
</organism>
<name>M1VG70_CYAM1</name>
<protein>
    <submittedName>
        <fullName evidence="2">Uncharacterized protein</fullName>
    </submittedName>
</protein>
<dbReference type="Gramene" id="CMG114CT">
    <property type="protein sequence ID" value="CMG114CT"/>
    <property type="gene ID" value="CMG114C"/>
</dbReference>
<reference evidence="2 3" key="1">
    <citation type="journal article" date="2004" name="Nature">
        <title>Genome sequence of the ultrasmall unicellular red alga Cyanidioschyzon merolae 10D.</title>
        <authorList>
            <person name="Matsuzaki M."/>
            <person name="Misumi O."/>
            <person name="Shin-i T."/>
            <person name="Maruyama S."/>
            <person name="Takahara M."/>
            <person name="Miyagishima S."/>
            <person name="Mori T."/>
            <person name="Nishida K."/>
            <person name="Yagisawa F."/>
            <person name="Nishida K."/>
            <person name="Yoshida Y."/>
            <person name="Nishimura Y."/>
            <person name="Nakao S."/>
            <person name="Kobayashi T."/>
            <person name="Momoyama Y."/>
            <person name="Higashiyama T."/>
            <person name="Minoda A."/>
            <person name="Sano M."/>
            <person name="Nomoto H."/>
            <person name="Oishi K."/>
            <person name="Hayashi H."/>
            <person name="Ohta F."/>
            <person name="Nishizaka S."/>
            <person name="Haga S."/>
            <person name="Miura S."/>
            <person name="Morishita T."/>
            <person name="Kabeya Y."/>
            <person name="Terasawa K."/>
            <person name="Suzuki Y."/>
            <person name="Ishii Y."/>
            <person name="Asakawa S."/>
            <person name="Takano H."/>
            <person name="Ohta N."/>
            <person name="Kuroiwa H."/>
            <person name="Tanaka K."/>
            <person name="Shimizu N."/>
            <person name="Sugano S."/>
            <person name="Sato N."/>
            <person name="Nozaki H."/>
            <person name="Ogasawara N."/>
            <person name="Kohara Y."/>
            <person name="Kuroiwa T."/>
        </authorList>
    </citation>
    <scope>NUCLEOTIDE SEQUENCE [LARGE SCALE GENOMIC DNA]</scope>
    <source>
        <strain evidence="2 3">10D</strain>
    </source>
</reference>
<dbReference type="RefSeq" id="XP_005535914.1">
    <property type="nucleotide sequence ID" value="XM_005535857.1"/>
</dbReference>
<gene>
    <name evidence="2" type="ORF">CYME_CMG114C</name>
</gene>
<dbReference type="OrthoDB" id="2017405at2759"/>
<feature type="region of interest" description="Disordered" evidence="1">
    <location>
        <begin position="1"/>
        <end position="34"/>
    </location>
</feature>
<dbReference type="PANTHER" id="PTHR28052">
    <property type="entry name" value="UPF0545 PROTEIN C22ORF39"/>
    <property type="match status" value="1"/>
</dbReference>
<dbReference type="EMBL" id="AP006489">
    <property type="protein sequence ID" value="BAM79628.1"/>
    <property type="molecule type" value="Genomic_DNA"/>
</dbReference>
<accession>M1VG70</accession>
<evidence type="ECO:0000313" key="3">
    <source>
        <dbReference type="Proteomes" id="UP000007014"/>
    </source>
</evidence>
<keyword evidence="3" id="KW-1185">Reference proteome</keyword>
<dbReference type="AlphaFoldDB" id="M1VG70"/>
<dbReference type="GeneID" id="16993232"/>
<reference evidence="2 3" key="2">
    <citation type="journal article" date="2007" name="BMC Biol.">
        <title>A 100%-complete sequence reveals unusually simple genomic features in the hot-spring red alga Cyanidioschyzon merolae.</title>
        <authorList>
            <person name="Nozaki H."/>
            <person name="Takano H."/>
            <person name="Misumi O."/>
            <person name="Terasawa K."/>
            <person name="Matsuzaki M."/>
            <person name="Maruyama S."/>
            <person name="Nishida K."/>
            <person name="Yagisawa F."/>
            <person name="Yoshida Y."/>
            <person name="Fujiwara T."/>
            <person name="Takio S."/>
            <person name="Tamura K."/>
            <person name="Chung S.J."/>
            <person name="Nakamura S."/>
            <person name="Kuroiwa H."/>
            <person name="Tanaka K."/>
            <person name="Sato N."/>
            <person name="Kuroiwa T."/>
        </authorList>
    </citation>
    <scope>NUCLEOTIDE SEQUENCE [LARGE SCALE GENOMIC DNA]</scope>
    <source>
        <strain evidence="2 3">10D</strain>
    </source>
</reference>
<dbReference type="InterPro" id="IPR021475">
    <property type="entry name" value="Pants/Emi1-like"/>
</dbReference>
<evidence type="ECO:0000256" key="1">
    <source>
        <dbReference type="SAM" id="MobiDB-lite"/>
    </source>
</evidence>
<sequence>MAAAEPRTSAVPADSQTSHRTDVALAGERSSSKVPESCVPDLDALWFCYSPVYQFRYYYMNGTVDSCVGKVRRLVRCFRSRLLSPEDAERLYANGAEDDENAHASVGRRAGPYEPVWELRARGAAPETPGASNAFAATREDRQS</sequence>
<feature type="region of interest" description="Disordered" evidence="1">
    <location>
        <begin position="121"/>
        <end position="144"/>
    </location>
</feature>
<dbReference type="Pfam" id="PF11326">
    <property type="entry name" value="PANTS-like"/>
    <property type="match status" value="1"/>
</dbReference>
<dbReference type="KEGG" id="cme:CYME_CMG114C"/>
<dbReference type="Proteomes" id="UP000007014">
    <property type="component" value="Chromosome 7"/>
</dbReference>
<proteinExistence type="predicted"/>
<evidence type="ECO:0000313" key="2">
    <source>
        <dbReference type="EMBL" id="BAM79628.1"/>
    </source>
</evidence>
<dbReference type="HOGENOM" id="CLU_1799183_0_0_1"/>
<dbReference type="PANTHER" id="PTHR28052:SF1">
    <property type="entry name" value="UPF0545 PROTEIN C22ORF39"/>
    <property type="match status" value="1"/>
</dbReference>